<reference evidence="2 4" key="2">
    <citation type="journal article" date="2014" name="BMC Genomics">
        <title>An improved genome release (version Mt4.0) for the model legume Medicago truncatula.</title>
        <authorList>
            <person name="Tang H."/>
            <person name="Krishnakumar V."/>
            <person name="Bidwell S."/>
            <person name="Rosen B."/>
            <person name="Chan A."/>
            <person name="Zhou S."/>
            <person name="Gentzbittel L."/>
            <person name="Childs K.L."/>
            <person name="Yandell M."/>
            <person name="Gundlach H."/>
            <person name="Mayer K.F."/>
            <person name="Schwartz D.C."/>
            <person name="Town C.D."/>
        </authorList>
    </citation>
    <scope>GENOME REANNOTATION</scope>
    <source>
        <strain evidence="3 4">cv. Jemalong A17</strain>
    </source>
</reference>
<gene>
    <name evidence="2" type="ordered locus">MTR_6g084020</name>
</gene>
<dbReference type="eggNOG" id="ENOG502SZ92">
    <property type="taxonomic scope" value="Eukaryota"/>
</dbReference>
<dbReference type="AlphaFoldDB" id="G7KN06"/>
<dbReference type="OMA" id="CIEEHEN"/>
<dbReference type="EMBL" id="CM001222">
    <property type="protein sequence ID" value="AES76665.1"/>
    <property type="molecule type" value="Genomic_DNA"/>
</dbReference>
<evidence type="ECO:0000259" key="1">
    <source>
        <dbReference type="Pfam" id="PF24924"/>
    </source>
</evidence>
<dbReference type="HOGENOM" id="CLU_034345_0_0_1"/>
<dbReference type="PANTHER" id="PTHR48154:SF1">
    <property type="entry name" value="PROTEIN, PUTATIVE-RELATED"/>
    <property type="match status" value="1"/>
</dbReference>
<dbReference type="PaxDb" id="3880-AES76665"/>
<evidence type="ECO:0000313" key="2">
    <source>
        <dbReference type="EMBL" id="AES76665.1"/>
    </source>
</evidence>
<name>G7KN06_MEDTR</name>
<dbReference type="Pfam" id="PF24924">
    <property type="entry name" value="DUF7745"/>
    <property type="match status" value="1"/>
</dbReference>
<keyword evidence="4" id="KW-1185">Reference proteome</keyword>
<dbReference type="InterPro" id="IPR056647">
    <property type="entry name" value="DUF7745"/>
</dbReference>
<sequence length="341" mass="39379">MPEVHNLIEFGKLLKGKKRRDFDKKYGNVLNLIEVNVQVEAITTLSQFYDPQFRCFTFSDFQMVPTLEEYEQILGYSFKNIKPYHYKGHYPASKMVASLLKVKQDKLEKYMKSPNGVYGIPLSYLNERLESFHEEGDWAAFADVLALAIFGIVLFPNIDNHIDFAAINVFLAVRNERQNPVPTVLKRTLCCLSALSVWLITHIFHSGLRASCPILDFKQCFVKPKNKFDWGRYLGDLSEKTVRWYPKWREVGTVIYQCGTFPNVPLLGTKGCIYYNPSLALRQLCYPIMNSPEEDSSLTASFIVHGIDNKDIEEHRRVRKAWNHIGHRGRELGKRSTDALN</sequence>
<organism evidence="2 4">
    <name type="scientific">Medicago truncatula</name>
    <name type="common">Barrel medic</name>
    <name type="synonym">Medicago tribuloides</name>
    <dbReference type="NCBI Taxonomy" id="3880"/>
    <lineage>
        <taxon>Eukaryota</taxon>
        <taxon>Viridiplantae</taxon>
        <taxon>Streptophyta</taxon>
        <taxon>Embryophyta</taxon>
        <taxon>Tracheophyta</taxon>
        <taxon>Spermatophyta</taxon>
        <taxon>Magnoliopsida</taxon>
        <taxon>eudicotyledons</taxon>
        <taxon>Gunneridae</taxon>
        <taxon>Pentapetalae</taxon>
        <taxon>rosids</taxon>
        <taxon>fabids</taxon>
        <taxon>Fabales</taxon>
        <taxon>Fabaceae</taxon>
        <taxon>Papilionoideae</taxon>
        <taxon>50 kb inversion clade</taxon>
        <taxon>NPAAA clade</taxon>
        <taxon>Hologalegina</taxon>
        <taxon>IRL clade</taxon>
        <taxon>Trifolieae</taxon>
        <taxon>Medicago</taxon>
    </lineage>
</organism>
<evidence type="ECO:0000313" key="4">
    <source>
        <dbReference type="Proteomes" id="UP000002051"/>
    </source>
</evidence>
<protein>
    <recommendedName>
        <fullName evidence="1">DUF7745 domain-containing protein</fullName>
    </recommendedName>
</protein>
<dbReference type="Proteomes" id="UP000002051">
    <property type="component" value="Chromosome 6"/>
</dbReference>
<accession>G7KN06</accession>
<dbReference type="PANTHER" id="PTHR48154">
    <property type="entry name" value="PROTEIN, PUTATIVE-RELATED"/>
    <property type="match status" value="1"/>
</dbReference>
<dbReference type="EnsemblPlants" id="AES76665">
    <property type="protein sequence ID" value="AES76665"/>
    <property type="gene ID" value="MTR_6g084020"/>
</dbReference>
<reference evidence="3" key="3">
    <citation type="submission" date="2015-04" db="UniProtKB">
        <authorList>
            <consortium name="EnsemblPlants"/>
        </authorList>
    </citation>
    <scope>IDENTIFICATION</scope>
    <source>
        <strain evidence="3">cv. Jemalong A17</strain>
    </source>
</reference>
<proteinExistence type="predicted"/>
<feature type="domain" description="DUF7745" evidence="1">
    <location>
        <begin position="7"/>
        <end position="338"/>
    </location>
</feature>
<reference evidence="2 4" key="1">
    <citation type="journal article" date="2011" name="Nature">
        <title>The Medicago genome provides insight into the evolution of rhizobial symbioses.</title>
        <authorList>
            <person name="Young N.D."/>
            <person name="Debelle F."/>
            <person name="Oldroyd G.E."/>
            <person name="Geurts R."/>
            <person name="Cannon S.B."/>
            <person name="Udvardi M.K."/>
            <person name="Benedito V.A."/>
            <person name="Mayer K.F."/>
            <person name="Gouzy J."/>
            <person name="Schoof H."/>
            <person name="Van de Peer Y."/>
            <person name="Proost S."/>
            <person name="Cook D.R."/>
            <person name="Meyers B.C."/>
            <person name="Spannagl M."/>
            <person name="Cheung F."/>
            <person name="De Mita S."/>
            <person name="Krishnakumar V."/>
            <person name="Gundlach H."/>
            <person name="Zhou S."/>
            <person name="Mudge J."/>
            <person name="Bharti A.K."/>
            <person name="Murray J.D."/>
            <person name="Naoumkina M.A."/>
            <person name="Rosen B."/>
            <person name="Silverstein K.A."/>
            <person name="Tang H."/>
            <person name="Rombauts S."/>
            <person name="Zhao P.X."/>
            <person name="Zhou P."/>
            <person name="Barbe V."/>
            <person name="Bardou P."/>
            <person name="Bechner M."/>
            <person name="Bellec A."/>
            <person name="Berger A."/>
            <person name="Berges H."/>
            <person name="Bidwell S."/>
            <person name="Bisseling T."/>
            <person name="Choisne N."/>
            <person name="Couloux A."/>
            <person name="Denny R."/>
            <person name="Deshpande S."/>
            <person name="Dai X."/>
            <person name="Doyle J.J."/>
            <person name="Dudez A.M."/>
            <person name="Farmer A.D."/>
            <person name="Fouteau S."/>
            <person name="Franken C."/>
            <person name="Gibelin C."/>
            <person name="Gish J."/>
            <person name="Goldstein S."/>
            <person name="Gonzalez A.J."/>
            <person name="Green P.J."/>
            <person name="Hallab A."/>
            <person name="Hartog M."/>
            <person name="Hua A."/>
            <person name="Humphray S.J."/>
            <person name="Jeong D.H."/>
            <person name="Jing Y."/>
            <person name="Jocker A."/>
            <person name="Kenton S.M."/>
            <person name="Kim D.J."/>
            <person name="Klee K."/>
            <person name="Lai H."/>
            <person name="Lang C."/>
            <person name="Lin S."/>
            <person name="Macmil S.L."/>
            <person name="Magdelenat G."/>
            <person name="Matthews L."/>
            <person name="McCorrison J."/>
            <person name="Monaghan E.L."/>
            <person name="Mun J.H."/>
            <person name="Najar F.Z."/>
            <person name="Nicholson C."/>
            <person name="Noirot C."/>
            <person name="O'Bleness M."/>
            <person name="Paule C.R."/>
            <person name="Poulain J."/>
            <person name="Prion F."/>
            <person name="Qin B."/>
            <person name="Qu C."/>
            <person name="Retzel E.F."/>
            <person name="Riddle C."/>
            <person name="Sallet E."/>
            <person name="Samain S."/>
            <person name="Samson N."/>
            <person name="Sanders I."/>
            <person name="Saurat O."/>
            <person name="Scarpelli C."/>
            <person name="Schiex T."/>
            <person name="Segurens B."/>
            <person name="Severin A.J."/>
            <person name="Sherrier D.J."/>
            <person name="Shi R."/>
            <person name="Sims S."/>
            <person name="Singer S.R."/>
            <person name="Sinharoy S."/>
            <person name="Sterck L."/>
            <person name="Viollet A."/>
            <person name="Wang B.B."/>
            <person name="Wang K."/>
            <person name="Wang M."/>
            <person name="Wang X."/>
            <person name="Warfsmann J."/>
            <person name="Weissenbach J."/>
            <person name="White D.D."/>
            <person name="White J.D."/>
            <person name="Wiley G.B."/>
            <person name="Wincker P."/>
            <person name="Xing Y."/>
            <person name="Yang L."/>
            <person name="Yao Z."/>
            <person name="Ying F."/>
            <person name="Zhai J."/>
            <person name="Zhou L."/>
            <person name="Zuber A."/>
            <person name="Denarie J."/>
            <person name="Dixon R.A."/>
            <person name="May G.D."/>
            <person name="Schwartz D.C."/>
            <person name="Rogers J."/>
            <person name="Quetier F."/>
            <person name="Town C.D."/>
            <person name="Roe B.A."/>
        </authorList>
    </citation>
    <scope>NUCLEOTIDE SEQUENCE [LARGE SCALE GENOMIC DNA]</scope>
    <source>
        <strain evidence="2">A17</strain>
        <strain evidence="3 4">cv. Jemalong A17</strain>
    </source>
</reference>
<evidence type="ECO:0000313" key="3">
    <source>
        <dbReference type="EnsemblPlants" id="AES76665"/>
    </source>
</evidence>